<dbReference type="PROSITE" id="PS51762">
    <property type="entry name" value="GH16_2"/>
    <property type="match status" value="1"/>
</dbReference>
<dbReference type="PANTHER" id="PTHR10963:SF55">
    <property type="entry name" value="GLYCOSIDE HYDROLASE FAMILY 16 PROTEIN"/>
    <property type="match status" value="1"/>
</dbReference>
<comment type="similarity">
    <text evidence="1">Belongs to the glycosyl hydrolase 16 family.</text>
</comment>
<dbReference type="Pfam" id="PF00722">
    <property type="entry name" value="Glyco_hydro_16"/>
    <property type="match status" value="1"/>
</dbReference>
<dbReference type="CAZy" id="GH16">
    <property type="family name" value="Glycoside Hydrolase Family 16"/>
</dbReference>
<dbReference type="InterPro" id="IPR000757">
    <property type="entry name" value="Beta-glucanase-like"/>
</dbReference>
<protein>
    <submittedName>
        <fullName evidence="3">Licheninase</fullName>
        <ecNumber evidence="3">3.2.1.73</ecNumber>
    </submittedName>
</protein>
<dbReference type="EC" id="3.2.1.73" evidence="3"/>
<sequence>MRIFTTTVIGLAALACAGAARPPQDDSLEGYRLVWNDEFNTDGLPDPTRWSYDVERNRDGWYNNELQYYAAERPENARVENGHLIIEARREQLGPDQVADAGGQAYTSARLISRGKAEWTYGFYEVKARIPCGRGTWPAIWMLPVADAEWPAGGEIDIMEHVGHARGEVHGTVHTTRYNHTQGTERGGMKRVRDACDAFHRYQVLWTPEGINFGIDDVGYYRFRNDGRDDPATWPFDAPFYMILNIAVGGDWGGVEGVDDRAFPQTMEIDYVRVFQRAPS</sequence>
<accession>D9QHA8</accession>
<dbReference type="RefSeq" id="WP_013269176.1">
    <property type="nucleotide sequence ID" value="NC_014375.1"/>
</dbReference>
<dbReference type="BioCyc" id="BSUB633149:G1GM8-1757-MONOMER"/>
<dbReference type="HOGENOM" id="CLU_019533_0_1_5"/>
<dbReference type="CDD" id="cd08023">
    <property type="entry name" value="GH16_laminarinase_like"/>
    <property type="match status" value="1"/>
</dbReference>
<dbReference type="eggNOG" id="COG2273">
    <property type="taxonomic scope" value="Bacteria"/>
</dbReference>
<evidence type="ECO:0000256" key="1">
    <source>
        <dbReference type="ARBA" id="ARBA00006865"/>
    </source>
</evidence>
<keyword evidence="3" id="KW-0326">Glycosidase</keyword>
<dbReference type="GO" id="GO:0042972">
    <property type="term" value="F:licheninase activity"/>
    <property type="evidence" value="ECO:0007669"/>
    <property type="project" value="UniProtKB-EC"/>
</dbReference>
<evidence type="ECO:0000259" key="2">
    <source>
        <dbReference type="PROSITE" id="PS51762"/>
    </source>
</evidence>
<keyword evidence="4" id="KW-1185">Reference proteome</keyword>
<dbReference type="InterPro" id="IPR050546">
    <property type="entry name" value="Glycosyl_Hydrlase_16"/>
</dbReference>
<dbReference type="InParanoid" id="D9QHA8"/>
<dbReference type="Proteomes" id="UP000002696">
    <property type="component" value="Chromosome"/>
</dbReference>
<evidence type="ECO:0000313" key="3">
    <source>
        <dbReference type="EMBL" id="ADL01074.1"/>
    </source>
</evidence>
<dbReference type="SUPFAM" id="SSF49899">
    <property type="entry name" value="Concanavalin A-like lectins/glucanases"/>
    <property type="match status" value="1"/>
</dbReference>
<evidence type="ECO:0000313" key="4">
    <source>
        <dbReference type="Proteomes" id="UP000002696"/>
    </source>
</evidence>
<dbReference type="OrthoDB" id="9809583at2"/>
<gene>
    <name evidence="3" type="ordered locus">Bresu_1763</name>
</gene>
<feature type="domain" description="GH16" evidence="2">
    <location>
        <begin position="37"/>
        <end position="280"/>
    </location>
</feature>
<dbReference type="InterPro" id="IPR013320">
    <property type="entry name" value="ConA-like_dom_sf"/>
</dbReference>
<dbReference type="EMBL" id="CP002102">
    <property type="protein sequence ID" value="ADL01074.1"/>
    <property type="molecule type" value="Genomic_DNA"/>
</dbReference>
<name>D9QHA8_BRESC</name>
<organism evidence="3 4">
    <name type="scientific">Brevundimonas subvibrioides (strain ATCC 15264 / DSM 4735 / LMG 14903 / NBRC 16000 / CB 81)</name>
    <name type="common">Caulobacter subvibrioides</name>
    <dbReference type="NCBI Taxonomy" id="633149"/>
    <lineage>
        <taxon>Bacteria</taxon>
        <taxon>Pseudomonadati</taxon>
        <taxon>Pseudomonadota</taxon>
        <taxon>Alphaproteobacteria</taxon>
        <taxon>Caulobacterales</taxon>
        <taxon>Caulobacteraceae</taxon>
        <taxon>Brevundimonas</taxon>
    </lineage>
</organism>
<dbReference type="Gene3D" id="2.60.120.200">
    <property type="match status" value="1"/>
</dbReference>
<proteinExistence type="inferred from homology"/>
<dbReference type="PROSITE" id="PS51257">
    <property type="entry name" value="PROKAR_LIPOPROTEIN"/>
    <property type="match status" value="1"/>
</dbReference>
<reference evidence="4" key="1">
    <citation type="journal article" date="2011" name="J. Bacteriol.">
        <title>Genome sequences of eight morphologically diverse alphaproteobacteria.</title>
        <authorList>
            <consortium name="US DOE Joint Genome Institute"/>
            <person name="Brown P.J."/>
            <person name="Kysela D.T."/>
            <person name="Buechlein A."/>
            <person name="Hemmerich C."/>
            <person name="Brun Y.V."/>
        </authorList>
    </citation>
    <scope>NUCLEOTIDE SEQUENCE [LARGE SCALE GENOMIC DNA]</scope>
    <source>
        <strain evidence="4">ATCC 15264 / DSM 4735 / LMG 14903 / NBRC 16000 / CB 81</strain>
    </source>
</reference>
<dbReference type="PANTHER" id="PTHR10963">
    <property type="entry name" value="GLYCOSYL HYDROLASE-RELATED"/>
    <property type="match status" value="1"/>
</dbReference>
<dbReference type="AlphaFoldDB" id="D9QHA8"/>
<keyword evidence="3" id="KW-0378">Hydrolase</keyword>
<dbReference type="STRING" id="633149.Bresu_1763"/>
<dbReference type="KEGG" id="bsb:Bresu_1763"/>
<dbReference type="GO" id="GO:0005975">
    <property type="term" value="P:carbohydrate metabolic process"/>
    <property type="evidence" value="ECO:0007669"/>
    <property type="project" value="InterPro"/>
</dbReference>